<evidence type="ECO:0000256" key="1">
    <source>
        <dbReference type="ARBA" id="ARBA00022737"/>
    </source>
</evidence>
<protein>
    <recommendedName>
        <fullName evidence="8">Tetratricopeptide repeat protein</fullName>
    </recommendedName>
</protein>
<feature type="repeat" description="TPR" evidence="3">
    <location>
        <begin position="298"/>
        <end position="331"/>
    </location>
</feature>
<evidence type="ECO:0000256" key="4">
    <source>
        <dbReference type="SAM" id="Coils"/>
    </source>
</evidence>
<evidence type="ECO:0000256" key="5">
    <source>
        <dbReference type="SAM" id="SignalP"/>
    </source>
</evidence>
<keyword evidence="2 3" id="KW-0802">TPR repeat</keyword>
<evidence type="ECO:0000313" key="7">
    <source>
        <dbReference type="Proteomes" id="UP001063350"/>
    </source>
</evidence>
<keyword evidence="4" id="KW-0175">Coiled coil</keyword>
<name>A0A915U058_9BACT</name>
<reference evidence="6" key="1">
    <citation type="submission" date="2020-12" db="EMBL/GenBank/DDBJ databases">
        <title>Desulfobium dissulfuricans gen. nov., sp. nov., a novel mesophilic, sulfate-reducing bacterium isolated from a deep-sea hydrothermal vent.</title>
        <authorList>
            <person name="Hashimoto Y."/>
            <person name="Tame A."/>
            <person name="Sawayama S."/>
            <person name="Miyazaki J."/>
            <person name="Takai K."/>
            <person name="Nakagawa S."/>
        </authorList>
    </citation>
    <scope>NUCLEOTIDE SEQUENCE</scope>
    <source>
        <strain evidence="6">GF1</strain>
    </source>
</reference>
<dbReference type="AlphaFoldDB" id="A0A915U058"/>
<gene>
    <name evidence="6" type="ORF">GF1_13920</name>
</gene>
<sequence length="447" mass="50264">MKLHLYKYVGCTALLLVLGLGPAPAGGGQSEPDPPAEGTLGVPERDISYPGLLAPAWKQTWDLARQLVRDRKLGEARIQYQLLLEKKPGVDEARWEYTTILIEQEHWDEAGRQLEQLLEHDPENGKYVLALARVSLMTGNYDRALSLYGQFYERNPDSPRAVNALHGLVTVLERQKRPEMVLPLVEQLMLREPENSALQLKAARLALELDKVERARNLLQALRLKEPDNPEVIGLLARAADRLGLVGEAALWYQVLVGLEPENRQANRWLLEYYHDLNRPAMELRHVETLLKGSPDDASLLERAGVLNMELGQTGRALDYFHFAQMLDPDSERLAGEKKKAEEKLARELVALVENRGADMLWADLDRITSDRIGVYRAMAELLQAQGKQEERIAVLRILFLENGLTAAECCDLARLLLERGQGPVPDCCEPAANRPGEGLENHNRTP</sequence>
<feature type="signal peptide" evidence="5">
    <location>
        <begin position="1"/>
        <end position="25"/>
    </location>
</feature>
<dbReference type="InterPro" id="IPR011990">
    <property type="entry name" value="TPR-like_helical_dom_sf"/>
</dbReference>
<dbReference type="PROSITE" id="PS50005">
    <property type="entry name" value="TPR"/>
    <property type="match status" value="1"/>
</dbReference>
<dbReference type="EMBL" id="AP024233">
    <property type="protein sequence ID" value="BCO09016.1"/>
    <property type="molecule type" value="Genomic_DNA"/>
</dbReference>
<evidence type="ECO:0008006" key="8">
    <source>
        <dbReference type="Google" id="ProtNLM"/>
    </source>
</evidence>
<organism evidence="6 7">
    <name type="scientific">Desulfolithobacter dissulfuricans</name>
    <dbReference type="NCBI Taxonomy" id="2795293"/>
    <lineage>
        <taxon>Bacteria</taxon>
        <taxon>Pseudomonadati</taxon>
        <taxon>Thermodesulfobacteriota</taxon>
        <taxon>Desulfobulbia</taxon>
        <taxon>Desulfobulbales</taxon>
        <taxon>Desulfobulbaceae</taxon>
        <taxon>Desulfolithobacter</taxon>
    </lineage>
</organism>
<feature type="chain" id="PRO_5036743175" description="Tetratricopeptide repeat protein" evidence="5">
    <location>
        <begin position="26"/>
        <end position="447"/>
    </location>
</feature>
<dbReference type="SUPFAM" id="SSF48452">
    <property type="entry name" value="TPR-like"/>
    <property type="match status" value="2"/>
</dbReference>
<dbReference type="KEGG" id="ddu:GF1_13920"/>
<dbReference type="InterPro" id="IPR019734">
    <property type="entry name" value="TPR_rpt"/>
</dbReference>
<evidence type="ECO:0000256" key="2">
    <source>
        <dbReference type="ARBA" id="ARBA00022803"/>
    </source>
</evidence>
<keyword evidence="1" id="KW-0677">Repeat</keyword>
<dbReference type="Pfam" id="PF14559">
    <property type="entry name" value="TPR_19"/>
    <property type="match status" value="2"/>
</dbReference>
<dbReference type="Gene3D" id="1.25.40.10">
    <property type="entry name" value="Tetratricopeptide repeat domain"/>
    <property type="match status" value="3"/>
</dbReference>
<accession>A0A915U058</accession>
<dbReference type="RefSeq" id="WP_267928894.1">
    <property type="nucleotide sequence ID" value="NZ_AP024233.1"/>
</dbReference>
<feature type="coiled-coil region" evidence="4">
    <location>
        <begin position="195"/>
        <end position="225"/>
    </location>
</feature>
<keyword evidence="5" id="KW-0732">Signal</keyword>
<dbReference type="Proteomes" id="UP001063350">
    <property type="component" value="Chromosome"/>
</dbReference>
<evidence type="ECO:0000256" key="3">
    <source>
        <dbReference type="PROSITE-ProRule" id="PRU00339"/>
    </source>
</evidence>
<keyword evidence="7" id="KW-1185">Reference proteome</keyword>
<dbReference type="PANTHER" id="PTHR45586:SF1">
    <property type="entry name" value="LIPOPOLYSACCHARIDE ASSEMBLY PROTEIN B"/>
    <property type="match status" value="1"/>
</dbReference>
<dbReference type="PANTHER" id="PTHR45586">
    <property type="entry name" value="TPR REPEAT-CONTAINING PROTEIN PA4667"/>
    <property type="match status" value="1"/>
</dbReference>
<evidence type="ECO:0000313" key="6">
    <source>
        <dbReference type="EMBL" id="BCO09016.1"/>
    </source>
</evidence>
<proteinExistence type="predicted"/>
<dbReference type="InterPro" id="IPR051012">
    <property type="entry name" value="CellSynth/LPSAsmb/PSIAsmb"/>
</dbReference>